<feature type="region of interest" description="Disordered" evidence="1">
    <location>
        <begin position="29"/>
        <end position="81"/>
    </location>
</feature>
<sequence>MITSGVVRDKRIKLSILGFQPSFLNLSQRSQQIHDDNESQSQRIDEETVQKEQNDQNQVSEESKDGSSGDQSEENSGCGLDDYSIKDIAKTLGLDSNQFEEVDSEENAIEQDQLNEKGQPELKAQGIQPRERSSHTKVRRNIFKTLHVGKESISISSSYPFDDNHLEELSQTLSPIIQAKSPLRLSSLILTDLRLTQEGFERLSNMVLSNDLLSFSLNTLVLYQPDLKNTRRLLLPALPHQLISLETLYLYGVSPLPLFSFLPQIPLTLKHLQLSLIPLSSTTHKTNHIHALAHFLSRHHLLSLTLHSCALYDDDSEIIADALAGSEQLQVINMSNNMLKDRGIKVWVEMRKQGEYPSLQKLVFCGNPLSEVAKKMIRDQDPLIQL</sequence>
<evidence type="ECO:0000313" key="2">
    <source>
        <dbReference type="EMBL" id="TNV77711.1"/>
    </source>
</evidence>
<evidence type="ECO:0000256" key="1">
    <source>
        <dbReference type="SAM" id="MobiDB-lite"/>
    </source>
</evidence>
<keyword evidence="3" id="KW-1185">Reference proteome</keyword>
<dbReference type="EMBL" id="RRYP01011473">
    <property type="protein sequence ID" value="TNV77711.1"/>
    <property type="molecule type" value="Genomic_DNA"/>
</dbReference>
<dbReference type="AlphaFoldDB" id="A0A8J8NP62"/>
<evidence type="ECO:0000313" key="3">
    <source>
        <dbReference type="Proteomes" id="UP000785679"/>
    </source>
</evidence>
<protein>
    <recommendedName>
        <fullName evidence="4">RNI-like protein</fullName>
    </recommendedName>
</protein>
<organism evidence="2 3">
    <name type="scientific">Halteria grandinella</name>
    <dbReference type="NCBI Taxonomy" id="5974"/>
    <lineage>
        <taxon>Eukaryota</taxon>
        <taxon>Sar</taxon>
        <taxon>Alveolata</taxon>
        <taxon>Ciliophora</taxon>
        <taxon>Intramacronucleata</taxon>
        <taxon>Spirotrichea</taxon>
        <taxon>Stichotrichia</taxon>
        <taxon>Sporadotrichida</taxon>
        <taxon>Halteriidae</taxon>
        <taxon>Halteria</taxon>
    </lineage>
</organism>
<feature type="compositionally biased region" description="Acidic residues" evidence="1">
    <location>
        <begin position="100"/>
        <end position="109"/>
    </location>
</feature>
<evidence type="ECO:0008006" key="4">
    <source>
        <dbReference type="Google" id="ProtNLM"/>
    </source>
</evidence>
<dbReference type="Gene3D" id="3.80.10.10">
    <property type="entry name" value="Ribonuclease Inhibitor"/>
    <property type="match status" value="1"/>
</dbReference>
<dbReference type="InterPro" id="IPR032675">
    <property type="entry name" value="LRR_dom_sf"/>
</dbReference>
<proteinExistence type="predicted"/>
<comment type="caution">
    <text evidence="2">The sequence shown here is derived from an EMBL/GenBank/DDBJ whole genome shotgun (WGS) entry which is preliminary data.</text>
</comment>
<reference evidence="2" key="1">
    <citation type="submission" date="2019-06" db="EMBL/GenBank/DDBJ databases">
        <authorList>
            <person name="Zheng W."/>
        </authorList>
    </citation>
    <scope>NUCLEOTIDE SEQUENCE</scope>
    <source>
        <strain evidence="2">QDHG01</strain>
    </source>
</reference>
<name>A0A8J8NP62_HALGN</name>
<feature type="compositionally biased region" description="Basic and acidic residues" evidence="1">
    <location>
        <begin position="32"/>
        <end position="54"/>
    </location>
</feature>
<accession>A0A8J8NP62</accession>
<dbReference type="SUPFAM" id="SSF52047">
    <property type="entry name" value="RNI-like"/>
    <property type="match status" value="1"/>
</dbReference>
<feature type="region of interest" description="Disordered" evidence="1">
    <location>
        <begin position="100"/>
        <end position="136"/>
    </location>
</feature>
<dbReference type="Proteomes" id="UP000785679">
    <property type="component" value="Unassembled WGS sequence"/>
</dbReference>
<dbReference type="OrthoDB" id="266138at2759"/>
<gene>
    <name evidence="2" type="ORF">FGO68_gene10725</name>
</gene>